<name>A0ABT5SS97_9PSEU</name>
<organism evidence="1 2">
    <name type="scientific">Actinomycetospora lemnae</name>
    <dbReference type="NCBI Taxonomy" id="3019891"/>
    <lineage>
        <taxon>Bacteria</taxon>
        <taxon>Bacillati</taxon>
        <taxon>Actinomycetota</taxon>
        <taxon>Actinomycetes</taxon>
        <taxon>Pseudonocardiales</taxon>
        <taxon>Pseudonocardiaceae</taxon>
        <taxon>Actinomycetospora</taxon>
    </lineage>
</organism>
<sequence>MSTSGRWPVCGLGFTDDDVADGGSDRLVDAMVVAGGADRVAERVRGHHDAGADYVCLQVLPADPSAVPVQDWSDLSDLLHR</sequence>
<gene>
    <name evidence="1" type="ORF">PGB27_10275</name>
</gene>
<dbReference type="Gene3D" id="3.20.20.30">
    <property type="entry name" value="Luciferase-like domain"/>
    <property type="match status" value="1"/>
</dbReference>
<dbReference type="RefSeq" id="WP_274200627.1">
    <property type="nucleotide sequence ID" value="NZ_JAQZAO010000004.1"/>
</dbReference>
<dbReference type="SUPFAM" id="SSF51679">
    <property type="entry name" value="Bacterial luciferase-like"/>
    <property type="match status" value="1"/>
</dbReference>
<accession>A0ABT5SS97</accession>
<evidence type="ECO:0000313" key="2">
    <source>
        <dbReference type="Proteomes" id="UP001300763"/>
    </source>
</evidence>
<comment type="caution">
    <text evidence="1">The sequence shown here is derived from an EMBL/GenBank/DDBJ whole genome shotgun (WGS) entry which is preliminary data.</text>
</comment>
<dbReference type="InterPro" id="IPR036661">
    <property type="entry name" value="Luciferase-like_sf"/>
</dbReference>
<reference evidence="1 2" key="1">
    <citation type="submission" date="2023-02" db="EMBL/GenBank/DDBJ databases">
        <title>Genome sequencing required for Actinomycetospora new species description.</title>
        <authorList>
            <person name="Saimee Y."/>
            <person name="Duangmal K."/>
        </authorList>
    </citation>
    <scope>NUCLEOTIDE SEQUENCE [LARGE SCALE GENOMIC DNA]</scope>
    <source>
        <strain evidence="1 2">DW7H6</strain>
    </source>
</reference>
<protein>
    <submittedName>
        <fullName evidence="1">Uncharacterized protein</fullName>
    </submittedName>
</protein>
<proteinExistence type="predicted"/>
<dbReference type="EMBL" id="JAQZAO010000004">
    <property type="protein sequence ID" value="MDD7965729.1"/>
    <property type="molecule type" value="Genomic_DNA"/>
</dbReference>
<keyword evidence="2" id="KW-1185">Reference proteome</keyword>
<evidence type="ECO:0000313" key="1">
    <source>
        <dbReference type="EMBL" id="MDD7965729.1"/>
    </source>
</evidence>
<dbReference type="Proteomes" id="UP001300763">
    <property type="component" value="Unassembled WGS sequence"/>
</dbReference>